<dbReference type="Proteomes" id="UP000189981">
    <property type="component" value="Unassembled WGS sequence"/>
</dbReference>
<dbReference type="GO" id="GO:0004553">
    <property type="term" value="F:hydrolase activity, hydrolyzing O-glycosyl compounds"/>
    <property type="evidence" value="ECO:0007669"/>
    <property type="project" value="UniProtKB-ARBA"/>
</dbReference>
<sequence length="212" mass="23973">MSRLITLLLLIPTLLKAQNPEVYSGSIKAMPPFIVIDKMKEVKILSDSALIVTAGEKTDLHNPASGTAFFNNAPKLLFTPAKDFDFSAKVKPDFEGRYDGGAVLVYSDKDNWAKILFQYTGDKLILGNSVVKNKITDDSYFNIPQNREIYLRVTKVGRVFTFLTSQDGRQWEVVRNFVYHKTDNMMIGFYSQSPVGQDCAVEYSQIKYMGKE</sequence>
<dbReference type="PANTHER" id="PTHR35332">
    <property type="entry name" value="REGULATION OF ENOLASE PROTEIN 1"/>
    <property type="match status" value="1"/>
</dbReference>
<evidence type="ECO:0008006" key="3">
    <source>
        <dbReference type="Google" id="ProtNLM"/>
    </source>
</evidence>
<keyword evidence="2" id="KW-1185">Reference proteome</keyword>
<accession>A0A1T5EB01</accession>
<protein>
    <recommendedName>
        <fullName evidence="3">DUF1349 domain-containing protein</fullName>
    </recommendedName>
</protein>
<name>A0A1T5EB01_9SPHI</name>
<dbReference type="GO" id="GO:0005975">
    <property type="term" value="P:carbohydrate metabolic process"/>
    <property type="evidence" value="ECO:0007669"/>
    <property type="project" value="UniProtKB-ARBA"/>
</dbReference>
<dbReference type="AlphaFoldDB" id="A0A1T5EB01"/>
<gene>
    <name evidence="1" type="ORF">SAMN05661099_2854</name>
</gene>
<proteinExistence type="predicted"/>
<dbReference type="PANTHER" id="PTHR35332:SF2">
    <property type="entry name" value="REGULATION OF ENOLASE PROTEIN 1"/>
    <property type="match status" value="1"/>
</dbReference>
<dbReference type="EMBL" id="FUYR01000003">
    <property type="protein sequence ID" value="SKB81144.1"/>
    <property type="molecule type" value="Genomic_DNA"/>
</dbReference>
<dbReference type="SUPFAM" id="SSF49899">
    <property type="entry name" value="Concanavalin A-like lectins/glucanases"/>
    <property type="match status" value="1"/>
</dbReference>
<dbReference type="Pfam" id="PF07081">
    <property type="entry name" value="DUF1349"/>
    <property type="match status" value="1"/>
</dbReference>
<dbReference type="InterPro" id="IPR009784">
    <property type="entry name" value="DUF1349"/>
</dbReference>
<evidence type="ECO:0000313" key="2">
    <source>
        <dbReference type="Proteomes" id="UP000189981"/>
    </source>
</evidence>
<reference evidence="2" key="1">
    <citation type="submission" date="2017-02" db="EMBL/GenBank/DDBJ databases">
        <authorList>
            <person name="Varghese N."/>
            <person name="Submissions S."/>
        </authorList>
    </citation>
    <scope>NUCLEOTIDE SEQUENCE [LARGE SCALE GENOMIC DNA]</scope>
    <source>
        <strain evidence="2">DSM 22385</strain>
    </source>
</reference>
<dbReference type="InterPro" id="IPR013320">
    <property type="entry name" value="ConA-like_dom_sf"/>
</dbReference>
<dbReference type="Gene3D" id="2.60.120.200">
    <property type="match status" value="1"/>
</dbReference>
<dbReference type="OrthoDB" id="9808724at2"/>
<evidence type="ECO:0000313" key="1">
    <source>
        <dbReference type="EMBL" id="SKB81144.1"/>
    </source>
</evidence>
<organism evidence="1 2">
    <name type="scientific">Daejeonella lutea</name>
    <dbReference type="NCBI Taxonomy" id="572036"/>
    <lineage>
        <taxon>Bacteria</taxon>
        <taxon>Pseudomonadati</taxon>
        <taxon>Bacteroidota</taxon>
        <taxon>Sphingobacteriia</taxon>
        <taxon>Sphingobacteriales</taxon>
        <taxon>Sphingobacteriaceae</taxon>
        <taxon>Daejeonella</taxon>
    </lineage>
</organism>